<proteinExistence type="predicted"/>
<name>A0ABT9G523_LEPDI</name>
<accession>A0ABT9G523</accession>
<dbReference type="InterPro" id="IPR029068">
    <property type="entry name" value="Glyas_Bleomycin-R_OHBP_Dase"/>
</dbReference>
<dbReference type="EMBL" id="JAUZEE010000005">
    <property type="protein sequence ID" value="MDP4301308.1"/>
    <property type="molecule type" value="Genomic_DNA"/>
</dbReference>
<keyword evidence="3" id="KW-1185">Reference proteome</keyword>
<dbReference type="Pfam" id="PF13468">
    <property type="entry name" value="Glyoxalase_3"/>
    <property type="match status" value="1"/>
</dbReference>
<dbReference type="Proteomes" id="UP001235760">
    <property type="component" value="Unassembled WGS sequence"/>
</dbReference>
<feature type="domain" description="Glyoxalase-like" evidence="1">
    <location>
        <begin position="6"/>
        <end position="187"/>
    </location>
</feature>
<gene>
    <name evidence="2" type="ORF">Q8X39_11725</name>
</gene>
<evidence type="ECO:0000259" key="1">
    <source>
        <dbReference type="Pfam" id="PF13468"/>
    </source>
</evidence>
<protein>
    <submittedName>
        <fullName evidence="2">VOC family protein</fullName>
    </submittedName>
</protein>
<dbReference type="RefSeq" id="WP_305749852.1">
    <property type="nucleotide sequence ID" value="NZ_JAUZEE010000005.1"/>
</dbReference>
<dbReference type="SUPFAM" id="SSF54593">
    <property type="entry name" value="Glyoxalase/Bleomycin resistance protein/Dihydroxybiphenyl dioxygenase"/>
    <property type="match status" value="1"/>
</dbReference>
<reference evidence="2 3" key="1">
    <citation type="submission" date="2023-08" db="EMBL/GenBank/DDBJ databases">
        <authorList>
            <person name="Roldan D.M."/>
            <person name="Menes R.J."/>
        </authorList>
    </citation>
    <scope>NUCLEOTIDE SEQUENCE [LARGE SCALE GENOMIC DNA]</scope>
    <source>
        <strain evidence="2 3">CCM 2812</strain>
    </source>
</reference>
<dbReference type="Gene3D" id="3.10.180.10">
    <property type="entry name" value="2,3-Dihydroxybiphenyl 1,2-Dioxygenase, domain 1"/>
    <property type="match status" value="1"/>
</dbReference>
<evidence type="ECO:0000313" key="2">
    <source>
        <dbReference type="EMBL" id="MDP4301308.1"/>
    </source>
</evidence>
<evidence type="ECO:0000313" key="3">
    <source>
        <dbReference type="Proteomes" id="UP001235760"/>
    </source>
</evidence>
<sequence>MHVEPDHLVLACRDLDSGARWLAQRLGAEPVAGGRHAFMGTHNRLLQVSSPTHARCYLELIAIDPDAPAPARPRWFGLDDAALQARLADAPELVAWVGRSPQVDMHRWGLITIGLQPGTLVATERAVPGSATPLRWQVVLREDGATLLGGAVPVLIQWQGGHPCDGLPASPVALRRLVVRGLPPRAAEVMRLRGVQRDEVPDAPVLSATFDTPIGEVVLRSAT</sequence>
<organism evidence="2 3">
    <name type="scientific">Leptothrix discophora</name>
    <dbReference type="NCBI Taxonomy" id="89"/>
    <lineage>
        <taxon>Bacteria</taxon>
        <taxon>Pseudomonadati</taxon>
        <taxon>Pseudomonadota</taxon>
        <taxon>Betaproteobacteria</taxon>
        <taxon>Burkholderiales</taxon>
        <taxon>Sphaerotilaceae</taxon>
        <taxon>Leptothrix</taxon>
    </lineage>
</organism>
<comment type="caution">
    <text evidence="2">The sequence shown here is derived from an EMBL/GenBank/DDBJ whole genome shotgun (WGS) entry which is preliminary data.</text>
</comment>
<dbReference type="InterPro" id="IPR025870">
    <property type="entry name" value="Glyoxalase-like_dom"/>
</dbReference>